<name>F8L2X6_SIMNZ</name>
<protein>
    <submittedName>
        <fullName evidence="2">Uncharacterized protein</fullName>
    </submittedName>
</protein>
<feature type="transmembrane region" description="Helical" evidence="1">
    <location>
        <begin position="12"/>
        <end position="32"/>
    </location>
</feature>
<keyword evidence="1" id="KW-0812">Transmembrane</keyword>
<feature type="transmembrane region" description="Helical" evidence="1">
    <location>
        <begin position="84"/>
        <end position="107"/>
    </location>
</feature>
<keyword evidence="1" id="KW-1133">Transmembrane helix</keyword>
<gene>
    <name evidence="2" type="ordered locus">SNE_B24630</name>
</gene>
<evidence type="ECO:0000313" key="3">
    <source>
        <dbReference type="Proteomes" id="UP000000496"/>
    </source>
</evidence>
<accession>F8L2X6</accession>
<keyword evidence="3" id="KW-1185">Reference proteome</keyword>
<evidence type="ECO:0000313" key="2">
    <source>
        <dbReference type="EMBL" id="CCB87822.1"/>
    </source>
</evidence>
<keyword evidence="1" id="KW-0472">Membrane</keyword>
<dbReference type="AlphaFoldDB" id="F8L2X6"/>
<dbReference type="EMBL" id="FR872581">
    <property type="protein sequence ID" value="CCB87822.1"/>
    <property type="molecule type" value="Genomic_DNA"/>
</dbReference>
<reference evidence="2 3" key="2">
    <citation type="journal article" date="2011" name="Mol. Biol. Evol.">
        <title>Unity in variety--the pan-genome of the Chlamydiae.</title>
        <authorList>
            <person name="Collingro A."/>
            <person name="Tischler P."/>
            <person name="Weinmaier T."/>
            <person name="Penz T."/>
            <person name="Heinz E."/>
            <person name="Brunham R.C."/>
            <person name="Read T.D."/>
            <person name="Bavoil P.M."/>
            <person name="Sachse K."/>
            <person name="Kahane S."/>
            <person name="Friedman M.G."/>
            <person name="Rattei T."/>
            <person name="Myers G.S."/>
            <person name="Horn M."/>
        </authorList>
    </citation>
    <scope>NUCLEOTIDE SEQUENCE [LARGE SCALE GENOMIC DNA]</scope>
    <source>
        <strain evidence="3">ATCC VR-1471 / Z</strain>
        <plasmid evidence="2 3">pSn</plasmid>
    </source>
</reference>
<feature type="transmembrane region" description="Helical" evidence="1">
    <location>
        <begin position="38"/>
        <end position="63"/>
    </location>
</feature>
<reference key="1">
    <citation type="journal article" date="2011" name="Mol. Biol. Evol.">
        <title>Unity in variety -- the pan-genome of the Chlamydiae.</title>
        <authorList>
            <person name="Collingro A."/>
            <person name="Tischler P."/>
            <person name="Weinmaier T."/>
            <person name="Penz T."/>
            <person name="Heinz E."/>
            <person name="Brunham R.C."/>
            <person name="Read T.D."/>
            <person name="Bavoil P.M."/>
            <person name="Sachse K."/>
            <person name="Kahane S."/>
            <person name="Friedman M.G."/>
            <person name="Rattei T."/>
            <person name="Myers G.S.A."/>
            <person name="Horn M."/>
        </authorList>
    </citation>
    <scope>NUCLEOTIDE SEQUENCE</scope>
    <source>
        <strain>Z</strain>
    </source>
</reference>
<sequence>MSSKIATYTKYVHLMLYILIWLGPTSMLWGFSKGPLPVLGIIVFGSMINLCFGVLFWGIPSLIIKWKRKKGKNWSGLFTALNLFLVRFIIWPVFTLTVFFLIVGFWVRGID</sequence>
<dbReference type="KEGG" id="sng:SNE_B24630"/>
<dbReference type="HOGENOM" id="CLU_2156660_0_0_0"/>
<geneLocation type="plasmid" evidence="2 3">
    <name>pSn</name>
</geneLocation>
<evidence type="ECO:0000256" key="1">
    <source>
        <dbReference type="SAM" id="Phobius"/>
    </source>
</evidence>
<dbReference type="Proteomes" id="UP000000496">
    <property type="component" value="Plasmid pSn"/>
</dbReference>
<organism evidence="2 3">
    <name type="scientific">Simkania negevensis (strain ATCC VR-1471 / DSM 27360 / Z)</name>
    <dbReference type="NCBI Taxonomy" id="331113"/>
    <lineage>
        <taxon>Bacteria</taxon>
        <taxon>Pseudomonadati</taxon>
        <taxon>Chlamydiota</taxon>
        <taxon>Chlamydiia</taxon>
        <taxon>Parachlamydiales</taxon>
        <taxon>Simkaniaceae</taxon>
        <taxon>Simkania</taxon>
    </lineage>
</organism>
<proteinExistence type="predicted"/>
<keyword evidence="2" id="KW-0614">Plasmid</keyword>